<evidence type="ECO:0000313" key="2">
    <source>
        <dbReference type="EMBL" id="MCI32346.1"/>
    </source>
</evidence>
<organism evidence="2 3">
    <name type="scientific">Trifolium medium</name>
    <dbReference type="NCBI Taxonomy" id="97028"/>
    <lineage>
        <taxon>Eukaryota</taxon>
        <taxon>Viridiplantae</taxon>
        <taxon>Streptophyta</taxon>
        <taxon>Embryophyta</taxon>
        <taxon>Tracheophyta</taxon>
        <taxon>Spermatophyta</taxon>
        <taxon>Magnoliopsida</taxon>
        <taxon>eudicotyledons</taxon>
        <taxon>Gunneridae</taxon>
        <taxon>Pentapetalae</taxon>
        <taxon>rosids</taxon>
        <taxon>fabids</taxon>
        <taxon>Fabales</taxon>
        <taxon>Fabaceae</taxon>
        <taxon>Papilionoideae</taxon>
        <taxon>50 kb inversion clade</taxon>
        <taxon>NPAAA clade</taxon>
        <taxon>Hologalegina</taxon>
        <taxon>IRL clade</taxon>
        <taxon>Trifolieae</taxon>
        <taxon>Trifolium</taxon>
    </lineage>
</organism>
<accession>A0A392R917</accession>
<proteinExistence type="predicted"/>
<evidence type="ECO:0000313" key="3">
    <source>
        <dbReference type="Proteomes" id="UP000265520"/>
    </source>
</evidence>
<dbReference type="AlphaFoldDB" id="A0A392R917"/>
<reference evidence="2 3" key="1">
    <citation type="journal article" date="2018" name="Front. Plant Sci.">
        <title>Red Clover (Trifolium pratense) and Zigzag Clover (T. medium) - A Picture of Genomic Similarities and Differences.</title>
        <authorList>
            <person name="Dluhosova J."/>
            <person name="Istvanek J."/>
            <person name="Nedelnik J."/>
            <person name="Repkova J."/>
        </authorList>
    </citation>
    <scope>NUCLEOTIDE SEQUENCE [LARGE SCALE GENOMIC DNA]</scope>
    <source>
        <strain evidence="3">cv. 10/8</strain>
        <tissue evidence="2">Leaf</tissue>
    </source>
</reference>
<feature type="region of interest" description="Disordered" evidence="1">
    <location>
        <begin position="1"/>
        <end position="45"/>
    </location>
</feature>
<comment type="caution">
    <text evidence="2">The sequence shown here is derived from an EMBL/GenBank/DDBJ whole genome shotgun (WGS) entry which is preliminary data.</text>
</comment>
<feature type="compositionally biased region" description="Polar residues" evidence="1">
    <location>
        <begin position="27"/>
        <end position="38"/>
    </location>
</feature>
<dbReference type="EMBL" id="LXQA010194726">
    <property type="protein sequence ID" value="MCI32346.1"/>
    <property type="molecule type" value="Genomic_DNA"/>
</dbReference>
<dbReference type="Proteomes" id="UP000265520">
    <property type="component" value="Unassembled WGS sequence"/>
</dbReference>
<protein>
    <submittedName>
        <fullName evidence="2">Uncharacterized protein</fullName>
    </submittedName>
</protein>
<name>A0A392R917_9FABA</name>
<keyword evidence="3" id="KW-1185">Reference proteome</keyword>
<feature type="non-terminal residue" evidence="2">
    <location>
        <position position="1"/>
    </location>
</feature>
<evidence type="ECO:0000256" key="1">
    <source>
        <dbReference type="SAM" id="MobiDB-lite"/>
    </source>
</evidence>
<sequence>QGKSLASAPHPGFTSLGQFMPDAGSEASVNQELHQPSHTAAPIDA</sequence>